<sequence>MNSYKVFAMMVILCMFVVTCKGEFPSYRRRGVSDSFKEKKNGEVKNVAQQFDMQHLLMEDFEACDMLGSRDSDLKTICPLS</sequence>
<organism evidence="2 3">
    <name type="scientific">Clavelina lepadiformis</name>
    <name type="common">Light-bulb sea squirt</name>
    <name type="synonym">Ascidia lepadiformis</name>
    <dbReference type="NCBI Taxonomy" id="159417"/>
    <lineage>
        <taxon>Eukaryota</taxon>
        <taxon>Metazoa</taxon>
        <taxon>Chordata</taxon>
        <taxon>Tunicata</taxon>
        <taxon>Ascidiacea</taxon>
        <taxon>Aplousobranchia</taxon>
        <taxon>Clavelinidae</taxon>
        <taxon>Clavelina</taxon>
    </lineage>
</organism>
<reference evidence="2 3" key="1">
    <citation type="submission" date="2024-02" db="EMBL/GenBank/DDBJ databases">
        <authorList>
            <person name="Daric V."/>
            <person name="Darras S."/>
        </authorList>
    </citation>
    <scope>NUCLEOTIDE SEQUENCE [LARGE SCALE GENOMIC DNA]</scope>
</reference>
<protein>
    <submittedName>
        <fullName evidence="2">Uncharacterized protein</fullName>
    </submittedName>
</protein>
<name>A0ABP0GWQ4_CLALP</name>
<comment type="caution">
    <text evidence="2">The sequence shown here is derived from an EMBL/GenBank/DDBJ whole genome shotgun (WGS) entry which is preliminary data.</text>
</comment>
<evidence type="ECO:0000313" key="3">
    <source>
        <dbReference type="Proteomes" id="UP001642483"/>
    </source>
</evidence>
<feature type="chain" id="PRO_5045674403" evidence="1">
    <location>
        <begin position="23"/>
        <end position="81"/>
    </location>
</feature>
<accession>A0ABP0GWQ4</accession>
<evidence type="ECO:0000256" key="1">
    <source>
        <dbReference type="SAM" id="SignalP"/>
    </source>
</evidence>
<feature type="signal peptide" evidence="1">
    <location>
        <begin position="1"/>
        <end position="22"/>
    </location>
</feature>
<dbReference type="EMBL" id="CAWYQH010000152">
    <property type="protein sequence ID" value="CAK8695728.1"/>
    <property type="molecule type" value="Genomic_DNA"/>
</dbReference>
<dbReference type="Proteomes" id="UP001642483">
    <property type="component" value="Unassembled WGS sequence"/>
</dbReference>
<keyword evidence="1" id="KW-0732">Signal</keyword>
<proteinExistence type="predicted"/>
<evidence type="ECO:0000313" key="2">
    <source>
        <dbReference type="EMBL" id="CAK8695728.1"/>
    </source>
</evidence>
<keyword evidence="3" id="KW-1185">Reference proteome</keyword>
<gene>
    <name evidence="2" type="ORF">CVLEPA_LOCUS28956</name>
</gene>